<evidence type="ECO:0000313" key="1">
    <source>
        <dbReference type="EMBL" id="GAH12496.1"/>
    </source>
</evidence>
<protein>
    <submittedName>
        <fullName evidence="1">Uncharacterized protein</fullName>
    </submittedName>
</protein>
<gene>
    <name evidence="1" type="ORF">S01H4_58123</name>
</gene>
<feature type="non-terminal residue" evidence="1">
    <location>
        <position position="1"/>
    </location>
</feature>
<dbReference type="InterPro" id="IPR013783">
    <property type="entry name" value="Ig-like_fold"/>
</dbReference>
<dbReference type="AlphaFoldDB" id="X1CVK2"/>
<reference evidence="1" key="1">
    <citation type="journal article" date="2014" name="Front. Microbiol.">
        <title>High frequency of phylogenetically diverse reductive dehalogenase-homologous genes in deep subseafloor sedimentary metagenomes.</title>
        <authorList>
            <person name="Kawai M."/>
            <person name="Futagami T."/>
            <person name="Toyoda A."/>
            <person name="Takaki Y."/>
            <person name="Nishi S."/>
            <person name="Hori S."/>
            <person name="Arai W."/>
            <person name="Tsubouchi T."/>
            <person name="Morono Y."/>
            <person name="Uchiyama I."/>
            <person name="Ito T."/>
            <person name="Fujiyama A."/>
            <person name="Inagaki F."/>
            <person name="Takami H."/>
        </authorList>
    </citation>
    <scope>NUCLEOTIDE SEQUENCE</scope>
    <source>
        <strain evidence="1">Expedition CK06-06</strain>
    </source>
</reference>
<name>X1CVK2_9ZZZZ</name>
<dbReference type="Gene3D" id="2.60.40.10">
    <property type="entry name" value="Immunoglobulins"/>
    <property type="match status" value="1"/>
</dbReference>
<organism evidence="1">
    <name type="scientific">marine sediment metagenome</name>
    <dbReference type="NCBI Taxonomy" id="412755"/>
    <lineage>
        <taxon>unclassified sequences</taxon>
        <taxon>metagenomes</taxon>
        <taxon>ecological metagenomes</taxon>
    </lineage>
</organism>
<comment type="caution">
    <text evidence="1">The sequence shown here is derived from an EMBL/GenBank/DDBJ whole genome shotgun (WGS) entry which is preliminary data.</text>
</comment>
<accession>X1CVK2</accession>
<dbReference type="EMBL" id="BART01033917">
    <property type="protein sequence ID" value="GAH12496.1"/>
    <property type="molecule type" value="Genomic_DNA"/>
</dbReference>
<sequence>SSNYSIDGNWWWRCRAVDGNNGNSSYSEIRYLTIDNSTIKNFTANFSATTSEGSTERFEFNVSYNDLQLDYIDAELIYENIHYDLIQENLTDALTRFYTNLNIPLVLVNPATTEFYLNITDVYNNGSVGYESSSNYTQIVKRFVEVSKFFITSKSRIFFIK</sequence>
<proteinExistence type="predicted"/>